<comment type="subcellular location">
    <subcellularLocation>
        <location evidence="1">Nucleus</location>
    </subcellularLocation>
</comment>
<comment type="caution">
    <text evidence="3">The sequence shown here is derived from an EMBL/GenBank/DDBJ whole genome shotgun (WGS) entry which is preliminary data.</text>
</comment>
<dbReference type="GO" id="GO:0003677">
    <property type="term" value="F:DNA binding"/>
    <property type="evidence" value="ECO:0007669"/>
    <property type="project" value="InterPro"/>
</dbReference>
<protein>
    <recommendedName>
        <fullName evidence="2">Transposase Tc1-like domain-containing protein</fullName>
    </recommendedName>
</protein>
<keyword evidence="4" id="KW-1185">Reference proteome</keyword>
<dbReference type="EMBL" id="LJIG01002891">
    <property type="protein sequence ID" value="KRT84049.1"/>
    <property type="molecule type" value="Genomic_DNA"/>
</dbReference>
<organism evidence="3 4">
    <name type="scientific">Oryctes borbonicus</name>
    <dbReference type="NCBI Taxonomy" id="1629725"/>
    <lineage>
        <taxon>Eukaryota</taxon>
        <taxon>Metazoa</taxon>
        <taxon>Ecdysozoa</taxon>
        <taxon>Arthropoda</taxon>
        <taxon>Hexapoda</taxon>
        <taxon>Insecta</taxon>
        <taxon>Pterygota</taxon>
        <taxon>Neoptera</taxon>
        <taxon>Endopterygota</taxon>
        <taxon>Coleoptera</taxon>
        <taxon>Polyphaga</taxon>
        <taxon>Scarabaeiformia</taxon>
        <taxon>Scarabaeidae</taxon>
        <taxon>Dynastinae</taxon>
        <taxon>Oryctes</taxon>
    </lineage>
</organism>
<dbReference type="InterPro" id="IPR036397">
    <property type="entry name" value="RNaseH_sf"/>
</dbReference>
<proteinExistence type="predicted"/>
<evidence type="ECO:0000313" key="3">
    <source>
        <dbReference type="EMBL" id="KRT84049.1"/>
    </source>
</evidence>
<dbReference type="GO" id="GO:0015074">
    <property type="term" value="P:DNA integration"/>
    <property type="evidence" value="ECO:0007669"/>
    <property type="project" value="InterPro"/>
</dbReference>
<dbReference type="InterPro" id="IPR036388">
    <property type="entry name" value="WH-like_DNA-bd_sf"/>
</dbReference>
<reference evidence="3 4" key="1">
    <citation type="submission" date="2015-09" db="EMBL/GenBank/DDBJ databases">
        <title>Draft genome of the scarab beetle Oryctes borbonicus.</title>
        <authorList>
            <person name="Meyer J.M."/>
            <person name="Markov G.V."/>
            <person name="Baskaran P."/>
            <person name="Herrmann M."/>
            <person name="Sommer R.J."/>
            <person name="Roedelsperger C."/>
        </authorList>
    </citation>
    <scope>NUCLEOTIDE SEQUENCE [LARGE SCALE GENOMIC DNA]</scope>
    <source>
        <strain evidence="3">OB123</strain>
        <tissue evidence="3">Whole animal</tissue>
    </source>
</reference>
<dbReference type="GO" id="GO:0005634">
    <property type="term" value="C:nucleus"/>
    <property type="evidence" value="ECO:0007669"/>
    <property type="project" value="UniProtKB-SubCell"/>
</dbReference>
<dbReference type="Gene3D" id="3.30.420.10">
    <property type="entry name" value="Ribonuclease H-like superfamily/Ribonuclease H"/>
    <property type="match status" value="1"/>
</dbReference>
<dbReference type="Gene3D" id="1.10.10.10">
    <property type="entry name" value="Winged helix-like DNA-binding domain superfamily/Winged helix DNA-binding domain"/>
    <property type="match status" value="1"/>
</dbReference>
<dbReference type="InterPro" id="IPR002492">
    <property type="entry name" value="Transposase_Tc1-like"/>
</dbReference>
<dbReference type="OrthoDB" id="6779723at2759"/>
<dbReference type="Pfam" id="PF01498">
    <property type="entry name" value="HTH_Tnp_Tc3_2"/>
    <property type="match status" value="1"/>
</dbReference>
<evidence type="ECO:0000259" key="2">
    <source>
        <dbReference type="Pfam" id="PF01498"/>
    </source>
</evidence>
<gene>
    <name evidence="3" type="ORF">AMK59_2318</name>
</gene>
<evidence type="ECO:0000256" key="1">
    <source>
        <dbReference type="ARBA" id="ARBA00004123"/>
    </source>
</evidence>
<accession>A0A0T6B9M6</accession>
<dbReference type="Proteomes" id="UP000051574">
    <property type="component" value="Unassembled WGS sequence"/>
</dbReference>
<evidence type="ECO:0000313" key="4">
    <source>
        <dbReference type="Proteomes" id="UP000051574"/>
    </source>
</evidence>
<name>A0A0T6B9M6_9SCAR</name>
<dbReference type="SUPFAM" id="SSF46689">
    <property type="entry name" value="Homeodomain-like"/>
    <property type="match status" value="1"/>
</dbReference>
<dbReference type="InterPro" id="IPR009057">
    <property type="entry name" value="Homeodomain-like_sf"/>
</dbReference>
<dbReference type="GO" id="GO:0006313">
    <property type="term" value="P:DNA transposition"/>
    <property type="evidence" value="ECO:0007669"/>
    <property type="project" value="InterPro"/>
</dbReference>
<dbReference type="AlphaFoldDB" id="A0A0T6B9M6"/>
<feature type="domain" description="Transposase Tc1-like" evidence="2">
    <location>
        <begin position="69"/>
        <end position="141"/>
    </location>
</feature>
<sequence length="177" mass="20675">MPKKPKLSKALRDQIILLHKQRLSQVKIAKTIKCSRCAVQNTISRYRRTRKYHNLPKSGRKLVTTVREDRLIERIALGDRHKSAIAISAELCAQRAAPISVHTVRRRLTAANLRARKPRHKPLLTELHRKQRFTWAKKYQHWTVDDWAKVRWSDESNIDVHSVSGASYVRRRSGEAF</sequence>